<feature type="compositionally biased region" description="Polar residues" evidence="4">
    <location>
        <begin position="30"/>
        <end position="43"/>
    </location>
</feature>
<comment type="caution">
    <text evidence="6">The sequence shown here is derived from an EMBL/GenBank/DDBJ whole genome shotgun (WGS) entry which is preliminary data.</text>
</comment>
<evidence type="ECO:0000313" key="6">
    <source>
        <dbReference type="EMBL" id="MEB3103145.1"/>
    </source>
</evidence>
<accession>A0ABU5ZKW9</accession>
<comment type="similarity">
    <text evidence="1">Belongs to the bacterial solute-binding protein 1 family.</text>
</comment>
<proteinExistence type="inferred from homology"/>
<feature type="compositionally biased region" description="Low complexity" evidence="4">
    <location>
        <begin position="44"/>
        <end position="55"/>
    </location>
</feature>
<organism evidence="6 7">
    <name type="scientific">Ferviditalea candida</name>
    <dbReference type="NCBI Taxonomy" id="3108399"/>
    <lineage>
        <taxon>Bacteria</taxon>
        <taxon>Bacillati</taxon>
        <taxon>Bacillota</taxon>
        <taxon>Bacilli</taxon>
        <taxon>Bacillales</taxon>
        <taxon>Paenibacillaceae</taxon>
        <taxon>Ferviditalea</taxon>
    </lineage>
</organism>
<gene>
    <name evidence="6" type="ORF">VF724_15925</name>
</gene>
<feature type="region of interest" description="Disordered" evidence="4">
    <location>
        <begin position="30"/>
        <end position="58"/>
    </location>
</feature>
<dbReference type="SUPFAM" id="SSF53850">
    <property type="entry name" value="Periplasmic binding protein-like II"/>
    <property type="match status" value="1"/>
</dbReference>
<evidence type="ECO:0000256" key="3">
    <source>
        <dbReference type="ARBA" id="ARBA00022729"/>
    </source>
</evidence>
<feature type="signal peptide" evidence="5">
    <location>
        <begin position="1"/>
        <end position="26"/>
    </location>
</feature>
<dbReference type="Proteomes" id="UP001310386">
    <property type="component" value="Unassembled WGS sequence"/>
</dbReference>
<evidence type="ECO:0000256" key="2">
    <source>
        <dbReference type="ARBA" id="ARBA00022448"/>
    </source>
</evidence>
<dbReference type="InterPro" id="IPR006059">
    <property type="entry name" value="SBP"/>
</dbReference>
<keyword evidence="2" id="KW-0813">Transport</keyword>
<feature type="chain" id="PRO_5046630222" evidence="5">
    <location>
        <begin position="27"/>
        <end position="447"/>
    </location>
</feature>
<evidence type="ECO:0000256" key="5">
    <source>
        <dbReference type="SAM" id="SignalP"/>
    </source>
</evidence>
<dbReference type="EMBL" id="JAYJLD010000028">
    <property type="protein sequence ID" value="MEB3103145.1"/>
    <property type="molecule type" value="Genomic_DNA"/>
</dbReference>
<evidence type="ECO:0000313" key="7">
    <source>
        <dbReference type="Proteomes" id="UP001310386"/>
    </source>
</evidence>
<evidence type="ECO:0000256" key="4">
    <source>
        <dbReference type="SAM" id="MobiDB-lite"/>
    </source>
</evidence>
<dbReference type="Gene3D" id="3.40.190.10">
    <property type="entry name" value="Periplasmic binding protein-like II"/>
    <property type="match status" value="2"/>
</dbReference>
<sequence length="447" mass="49863">MRQMLRKSRKIAVMMFALVMVMQGLIGCSSQSQSNGNAEPKQTAQASGGASPSASDKQEPVKLSFLFPQYDEKTQELMKKVVDDFNKDNDGKITVSLEIAPWDKMHDKLITAMSANQTPDVFGYATRWLAQFTSLKQIEDLNSYMTPDFKQKFIPALLNGAKMPGNDATYGIPVAASARMLFYRKDLFDKANVQPPKTWDDLMNAAKKVSNPPNVYGLGLYSKGIEVDTYFDYFLWNNGGDILDANGKAALNSPQGVEALQFMVDMANKEKVTQPNPNGFGRDQIIQMFISGQLGMYPTGPWLADEIKRQNPNLQYGIAYFPSRTGGQPAVLGVTDSLGMSASTTHKAEAWKFIEYMYQQKYRLEFDKVEGMLPEQVEVSKDAFFQSEDKKPFIDALQYAKFYPPVDTFPTIEEIQTVAVQKAMSGEMSPKDALDEAAKKIDALGKK</sequence>
<dbReference type="Pfam" id="PF01547">
    <property type="entry name" value="SBP_bac_1"/>
    <property type="match status" value="1"/>
</dbReference>
<evidence type="ECO:0000256" key="1">
    <source>
        <dbReference type="ARBA" id="ARBA00008520"/>
    </source>
</evidence>
<dbReference type="PANTHER" id="PTHR30061:SF50">
    <property type="entry name" value="MALTOSE_MALTODEXTRIN-BINDING PERIPLASMIC PROTEIN"/>
    <property type="match status" value="1"/>
</dbReference>
<keyword evidence="3 5" id="KW-0732">Signal</keyword>
<protein>
    <submittedName>
        <fullName evidence="6">Sugar ABC transporter substrate-binding protein</fullName>
    </submittedName>
</protein>
<dbReference type="PANTHER" id="PTHR30061">
    <property type="entry name" value="MALTOSE-BINDING PERIPLASMIC PROTEIN"/>
    <property type="match status" value="1"/>
</dbReference>
<name>A0ABU5ZKW9_9BACL</name>
<dbReference type="CDD" id="cd13585">
    <property type="entry name" value="PBP2_TMBP_like"/>
    <property type="match status" value="1"/>
</dbReference>
<reference evidence="6" key="1">
    <citation type="submission" date="2023-12" db="EMBL/GenBank/DDBJ databases">
        <title>Fervidustalea candida gen. nov., sp. nov., a novel member of the family Paenibacillaceae isolated from a geothermal area.</title>
        <authorList>
            <person name="Li W.-J."/>
            <person name="Jiao J.-Y."/>
            <person name="Chen Y."/>
        </authorList>
    </citation>
    <scope>NUCLEOTIDE SEQUENCE</scope>
    <source>
        <strain evidence="6">SYSU GA230002</strain>
    </source>
</reference>
<keyword evidence="7" id="KW-1185">Reference proteome</keyword>
<dbReference type="RefSeq" id="WP_371755273.1">
    <property type="nucleotide sequence ID" value="NZ_JAYJLD010000028.1"/>
</dbReference>
<dbReference type="PROSITE" id="PS51257">
    <property type="entry name" value="PROKAR_LIPOPROTEIN"/>
    <property type="match status" value="1"/>
</dbReference>